<evidence type="ECO:0000256" key="5">
    <source>
        <dbReference type="ARBA" id="ARBA00022840"/>
    </source>
</evidence>
<accession>A0A1V8TKM0</accession>
<comment type="caution">
    <text evidence="8">The sequence shown here is derived from an EMBL/GenBank/DDBJ whole genome shotgun (WGS) entry which is preliminary data.</text>
</comment>
<keyword evidence="5" id="KW-0067">ATP-binding</keyword>
<reference evidence="9" key="1">
    <citation type="submission" date="2017-03" db="EMBL/GenBank/DDBJ databases">
        <title>Genomes of endolithic fungi from Antarctica.</title>
        <authorList>
            <person name="Coleine C."/>
            <person name="Masonjones S."/>
            <person name="Stajich J.E."/>
        </authorList>
    </citation>
    <scope>NUCLEOTIDE SEQUENCE [LARGE SCALE GENOMIC DNA]</scope>
    <source>
        <strain evidence="9">CCFEE 5527</strain>
    </source>
</reference>
<dbReference type="Gene3D" id="1.10.510.10">
    <property type="entry name" value="Transferase(Phosphotransferase) domain 1"/>
    <property type="match status" value="1"/>
</dbReference>
<evidence type="ECO:0000256" key="4">
    <source>
        <dbReference type="ARBA" id="ARBA00022777"/>
    </source>
</evidence>
<dbReference type="PANTHER" id="PTHR43671">
    <property type="entry name" value="SERINE/THREONINE-PROTEIN KINASE NEK"/>
    <property type="match status" value="1"/>
</dbReference>
<dbReference type="SUPFAM" id="SSF56112">
    <property type="entry name" value="Protein kinase-like (PK-like)"/>
    <property type="match status" value="1"/>
</dbReference>
<feature type="compositionally biased region" description="Acidic residues" evidence="6">
    <location>
        <begin position="111"/>
        <end position="124"/>
    </location>
</feature>
<evidence type="ECO:0000313" key="8">
    <source>
        <dbReference type="EMBL" id="OQO11915.1"/>
    </source>
</evidence>
<keyword evidence="9" id="KW-1185">Reference proteome</keyword>
<dbReference type="GO" id="GO:0004674">
    <property type="term" value="F:protein serine/threonine kinase activity"/>
    <property type="evidence" value="ECO:0007669"/>
    <property type="project" value="UniProtKB-EC"/>
</dbReference>
<proteinExistence type="predicted"/>
<dbReference type="Proteomes" id="UP000192596">
    <property type="component" value="Unassembled WGS sequence"/>
</dbReference>
<evidence type="ECO:0000256" key="2">
    <source>
        <dbReference type="ARBA" id="ARBA00022679"/>
    </source>
</evidence>
<name>A0A1V8TKM0_9PEZI</name>
<keyword evidence="3" id="KW-0547">Nucleotide-binding</keyword>
<dbReference type="InParanoid" id="A0A1V8TKM0"/>
<dbReference type="EMBL" id="NAJO01000006">
    <property type="protein sequence ID" value="OQO11915.1"/>
    <property type="molecule type" value="Genomic_DNA"/>
</dbReference>
<dbReference type="InterPro" id="IPR011009">
    <property type="entry name" value="Kinase-like_dom_sf"/>
</dbReference>
<evidence type="ECO:0000259" key="7">
    <source>
        <dbReference type="PROSITE" id="PS50011"/>
    </source>
</evidence>
<dbReference type="InterPro" id="IPR050660">
    <property type="entry name" value="NEK_Ser/Thr_kinase"/>
</dbReference>
<dbReference type="GO" id="GO:0005524">
    <property type="term" value="F:ATP binding"/>
    <property type="evidence" value="ECO:0007669"/>
    <property type="project" value="UniProtKB-KW"/>
</dbReference>
<evidence type="ECO:0000256" key="6">
    <source>
        <dbReference type="SAM" id="MobiDB-lite"/>
    </source>
</evidence>
<dbReference type="AlphaFoldDB" id="A0A1V8TKM0"/>
<dbReference type="EC" id="2.7.11.1" evidence="1"/>
<dbReference type="STRING" id="1507870.A0A1V8TKM0"/>
<dbReference type="PROSITE" id="PS50011">
    <property type="entry name" value="PROTEIN_KINASE_DOM"/>
    <property type="match status" value="1"/>
</dbReference>
<evidence type="ECO:0000256" key="3">
    <source>
        <dbReference type="ARBA" id="ARBA00022741"/>
    </source>
</evidence>
<feature type="region of interest" description="Disordered" evidence="6">
    <location>
        <begin position="1"/>
        <end position="124"/>
    </location>
</feature>
<dbReference type="PANTHER" id="PTHR43671:SF13">
    <property type="entry name" value="SERINE_THREONINE-PROTEIN KINASE NEK2"/>
    <property type="match status" value="1"/>
</dbReference>
<sequence length="388" mass="42889">MGPKKTGAAGTRQSTRLKEQQEQQGQNETKKRKRKDDEDDENVADPSERPKGKNVKGKAPVEDSDSDDARPQRPQMRGKGRGNKAAPPIAKNENAGEGPAPPASPTKPEPEPEAGEEPEAEGELETGLAPAPVVENGGCEPVPDAEQQALIARVKAYNTKNPYNGWQQHELGAGGQGVAFILFLTDKQGNITERQVMKDAFISPEDWNDWTRWSGNPRFRTLDDCEPIEVHAQRTISNAFCPNSVGFNSRRRIDKDFFLRILMAWCPHGELSGLMPDPFVTAEGQPNVLDETAEQAPGIPEAALWKLFLDLTNACCFMAFGQLDGKKCPKDDWRPIVRRDLKPDNILLSEPKDDSWPSYPTARVGDFGLAAYTDLKDPENPPGIWDKI</sequence>
<dbReference type="InterPro" id="IPR000719">
    <property type="entry name" value="Prot_kinase_dom"/>
</dbReference>
<evidence type="ECO:0000256" key="1">
    <source>
        <dbReference type="ARBA" id="ARBA00012513"/>
    </source>
</evidence>
<organism evidence="8 9">
    <name type="scientific">Cryoendolithus antarcticus</name>
    <dbReference type="NCBI Taxonomy" id="1507870"/>
    <lineage>
        <taxon>Eukaryota</taxon>
        <taxon>Fungi</taxon>
        <taxon>Dikarya</taxon>
        <taxon>Ascomycota</taxon>
        <taxon>Pezizomycotina</taxon>
        <taxon>Dothideomycetes</taxon>
        <taxon>Dothideomycetidae</taxon>
        <taxon>Cladosporiales</taxon>
        <taxon>Cladosporiaceae</taxon>
        <taxon>Cryoendolithus</taxon>
    </lineage>
</organism>
<feature type="domain" description="Protein kinase" evidence="7">
    <location>
        <begin position="165"/>
        <end position="388"/>
    </location>
</feature>
<protein>
    <recommendedName>
        <fullName evidence="1">non-specific serine/threonine protein kinase</fullName>
        <ecNumber evidence="1">2.7.11.1</ecNumber>
    </recommendedName>
</protein>
<keyword evidence="2" id="KW-0808">Transferase</keyword>
<dbReference type="OrthoDB" id="310217at2759"/>
<keyword evidence="4" id="KW-0418">Kinase</keyword>
<gene>
    <name evidence="8" type="ORF">B0A48_03642</name>
</gene>
<evidence type="ECO:0000313" key="9">
    <source>
        <dbReference type="Proteomes" id="UP000192596"/>
    </source>
</evidence>